<proteinExistence type="predicted"/>
<dbReference type="EMBL" id="MN739534">
    <property type="protein sequence ID" value="QHT11338.1"/>
    <property type="molecule type" value="Genomic_DNA"/>
</dbReference>
<organism evidence="1">
    <name type="scientific">viral metagenome</name>
    <dbReference type="NCBI Taxonomy" id="1070528"/>
    <lineage>
        <taxon>unclassified sequences</taxon>
        <taxon>metagenomes</taxon>
        <taxon>organismal metagenomes</taxon>
    </lineage>
</organism>
<accession>A0A6C0D3G0</accession>
<dbReference type="AlphaFoldDB" id="A0A6C0D3G0"/>
<name>A0A6C0D3G0_9ZZZZ</name>
<dbReference type="Pfam" id="PF19058">
    <property type="entry name" value="DUF5754"/>
    <property type="match status" value="1"/>
</dbReference>
<sequence length="102" mass="12346">MKERIIKFEKSKISGKKYTAYVQDKSTRKIRKIHFGASDYEQYKDRTPLKLYSQKNHNNRKRMQNYFNRHSGTKKRTTAIALEKKKSHGYYNAKILSHVYLW</sequence>
<reference evidence="1" key="1">
    <citation type="journal article" date="2020" name="Nature">
        <title>Giant virus diversity and host interactions through global metagenomics.</title>
        <authorList>
            <person name="Schulz F."/>
            <person name="Roux S."/>
            <person name="Paez-Espino D."/>
            <person name="Jungbluth S."/>
            <person name="Walsh D.A."/>
            <person name="Denef V.J."/>
            <person name="McMahon K.D."/>
            <person name="Konstantinidis K.T."/>
            <person name="Eloe-Fadrosh E.A."/>
            <person name="Kyrpides N.C."/>
            <person name="Woyke T."/>
        </authorList>
    </citation>
    <scope>NUCLEOTIDE SEQUENCE</scope>
    <source>
        <strain evidence="1">GVMAG-M-3300023174-116</strain>
    </source>
</reference>
<evidence type="ECO:0000313" key="1">
    <source>
        <dbReference type="EMBL" id="QHT11338.1"/>
    </source>
</evidence>
<protein>
    <submittedName>
        <fullName evidence="1">Uncharacterized protein</fullName>
    </submittedName>
</protein>
<dbReference type="InterPro" id="IPR043930">
    <property type="entry name" value="DUF5754"/>
</dbReference>